<gene>
    <name evidence="1" type="ORF">AVDCRST_MAG93-8002</name>
</gene>
<sequence>MPLETTSPVVTQYKIIVAGTTLATFTECRDIGTKYNIIEHIVTDPYGKPMIRKLPGDRMLVHNVVLTRQATQDLGLLRWRSQVEAGDMKNGRKSGEIVGLDPVGQPVVRWTFMNGWPSKLVTNIPDLTEEVTLAIEKLSRVL</sequence>
<dbReference type="InterPro" id="IPR011747">
    <property type="entry name" value="CHP02241"/>
</dbReference>
<protein>
    <recommendedName>
        <fullName evidence="2">Phage tail protein</fullName>
    </recommendedName>
</protein>
<dbReference type="Pfam" id="PF06841">
    <property type="entry name" value="Phage_T4_gp19"/>
    <property type="match status" value="1"/>
</dbReference>
<evidence type="ECO:0000313" key="1">
    <source>
        <dbReference type="EMBL" id="CAA9366270.1"/>
    </source>
</evidence>
<accession>A0A6J4MT43</accession>
<proteinExistence type="predicted"/>
<organism evidence="1">
    <name type="scientific">uncultured Chloroflexia bacterium</name>
    <dbReference type="NCBI Taxonomy" id="1672391"/>
    <lineage>
        <taxon>Bacteria</taxon>
        <taxon>Bacillati</taxon>
        <taxon>Chloroflexota</taxon>
        <taxon>Chloroflexia</taxon>
        <taxon>environmental samples</taxon>
    </lineage>
</organism>
<reference evidence="1" key="1">
    <citation type="submission" date="2020-02" db="EMBL/GenBank/DDBJ databases">
        <authorList>
            <person name="Meier V. D."/>
        </authorList>
    </citation>
    <scope>NUCLEOTIDE SEQUENCE</scope>
    <source>
        <strain evidence="1">AVDCRST_MAG93</strain>
    </source>
</reference>
<dbReference type="InterPro" id="IPR010667">
    <property type="entry name" value="Phage_T4_Gp19"/>
</dbReference>
<dbReference type="AlphaFoldDB" id="A0A6J4MT43"/>
<dbReference type="EMBL" id="CADCTR010002692">
    <property type="protein sequence ID" value="CAA9366270.1"/>
    <property type="molecule type" value="Genomic_DNA"/>
</dbReference>
<dbReference type="GO" id="GO:0005198">
    <property type="term" value="F:structural molecule activity"/>
    <property type="evidence" value="ECO:0007669"/>
    <property type="project" value="InterPro"/>
</dbReference>
<name>A0A6J4MT43_9CHLR</name>
<evidence type="ECO:0008006" key="2">
    <source>
        <dbReference type="Google" id="ProtNLM"/>
    </source>
</evidence>
<dbReference type="PANTHER" id="PTHR38009">
    <property type="entry name" value="CONSERVED HYPOTHETICAL PHAGE TAIL PROTEIN"/>
    <property type="match status" value="1"/>
</dbReference>
<dbReference type="PANTHER" id="PTHR38009:SF1">
    <property type="entry name" value="CONSERVED HYPOTHETICAL PHAGE TAIL PROTEIN"/>
    <property type="match status" value="1"/>
</dbReference>